<dbReference type="Proteomes" id="UP000799537">
    <property type="component" value="Unassembled WGS sequence"/>
</dbReference>
<evidence type="ECO:0000259" key="3">
    <source>
        <dbReference type="Pfam" id="PF20237"/>
    </source>
</evidence>
<feature type="region of interest" description="Disordered" evidence="1">
    <location>
        <begin position="53"/>
        <end position="73"/>
    </location>
</feature>
<keyword evidence="2" id="KW-0812">Transmembrane</keyword>
<evidence type="ECO:0000256" key="2">
    <source>
        <dbReference type="SAM" id="Phobius"/>
    </source>
</evidence>
<dbReference type="EMBL" id="ML993579">
    <property type="protein sequence ID" value="KAF2174133.1"/>
    <property type="molecule type" value="Genomic_DNA"/>
</dbReference>
<feature type="transmembrane region" description="Helical" evidence="2">
    <location>
        <begin position="221"/>
        <end position="242"/>
    </location>
</feature>
<dbReference type="PANTHER" id="PTHR34502:SF6">
    <property type="entry name" value="DUF6594 DOMAIN-CONTAINING PROTEIN"/>
    <property type="match status" value="1"/>
</dbReference>
<dbReference type="GeneID" id="54568372"/>
<dbReference type="PANTHER" id="PTHR34502">
    <property type="entry name" value="DUF6594 DOMAIN-CONTAINING PROTEIN-RELATED"/>
    <property type="match status" value="1"/>
</dbReference>
<dbReference type="InterPro" id="IPR046529">
    <property type="entry name" value="DUF6594"/>
</dbReference>
<sequence>MLAVELSNESSPVKPLYRKFEFLNHRILLHLQDELSELEEQLRTVDEIIAQMEPLPSTGQKRPPASRRGDAFSGSEIHHQRTALLGRIFLKTEQYNRALSSFQSIAKDARPAEKENVETYKEYMKTKFPIHEIETRFLHHNADLIALGHTPTQQAVPQPGLPFQTAALTSLPIALMLPLLLFALIPSLAGRLVVTALIGVGAFMVAATVERVRDLMAVREWAVCGAVYVLVMAGVAGCVPGHA</sequence>
<protein>
    <recommendedName>
        <fullName evidence="3">DUF6594 domain-containing protein</fullName>
    </recommendedName>
</protein>
<feature type="transmembrane region" description="Helical" evidence="2">
    <location>
        <begin position="166"/>
        <end position="185"/>
    </location>
</feature>
<dbReference type="RefSeq" id="XP_033675022.1">
    <property type="nucleotide sequence ID" value="XM_033815100.1"/>
</dbReference>
<dbReference type="Pfam" id="PF20237">
    <property type="entry name" value="DUF6594"/>
    <property type="match status" value="1"/>
</dbReference>
<dbReference type="AlphaFoldDB" id="A0A6A6D4S8"/>
<accession>A0A6A6D4S8</accession>
<name>A0A6A6D4S8_ZASCE</name>
<feature type="transmembrane region" description="Helical" evidence="2">
    <location>
        <begin position="191"/>
        <end position="209"/>
    </location>
</feature>
<keyword evidence="2" id="KW-0472">Membrane</keyword>
<evidence type="ECO:0000256" key="1">
    <source>
        <dbReference type="SAM" id="MobiDB-lite"/>
    </source>
</evidence>
<evidence type="ECO:0000313" key="4">
    <source>
        <dbReference type="EMBL" id="KAF2174133.1"/>
    </source>
</evidence>
<feature type="domain" description="DUF6594" evidence="3">
    <location>
        <begin position="6"/>
        <end position="150"/>
    </location>
</feature>
<keyword evidence="5" id="KW-1185">Reference proteome</keyword>
<keyword evidence="2" id="KW-1133">Transmembrane helix</keyword>
<evidence type="ECO:0000313" key="5">
    <source>
        <dbReference type="Proteomes" id="UP000799537"/>
    </source>
</evidence>
<dbReference type="OrthoDB" id="5416037at2759"/>
<proteinExistence type="predicted"/>
<organism evidence="4 5">
    <name type="scientific">Zasmidium cellare ATCC 36951</name>
    <dbReference type="NCBI Taxonomy" id="1080233"/>
    <lineage>
        <taxon>Eukaryota</taxon>
        <taxon>Fungi</taxon>
        <taxon>Dikarya</taxon>
        <taxon>Ascomycota</taxon>
        <taxon>Pezizomycotina</taxon>
        <taxon>Dothideomycetes</taxon>
        <taxon>Dothideomycetidae</taxon>
        <taxon>Mycosphaerellales</taxon>
        <taxon>Mycosphaerellaceae</taxon>
        <taxon>Zasmidium</taxon>
    </lineage>
</organism>
<reference evidence="4" key="1">
    <citation type="journal article" date="2020" name="Stud. Mycol.">
        <title>101 Dothideomycetes genomes: a test case for predicting lifestyles and emergence of pathogens.</title>
        <authorList>
            <person name="Haridas S."/>
            <person name="Albert R."/>
            <person name="Binder M."/>
            <person name="Bloem J."/>
            <person name="Labutti K."/>
            <person name="Salamov A."/>
            <person name="Andreopoulos B."/>
            <person name="Baker S."/>
            <person name="Barry K."/>
            <person name="Bills G."/>
            <person name="Bluhm B."/>
            <person name="Cannon C."/>
            <person name="Castanera R."/>
            <person name="Culley D."/>
            <person name="Daum C."/>
            <person name="Ezra D."/>
            <person name="Gonzalez J."/>
            <person name="Henrissat B."/>
            <person name="Kuo A."/>
            <person name="Liang C."/>
            <person name="Lipzen A."/>
            <person name="Lutzoni F."/>
            <person name="Magnuson J."/>
            <person name="Mondo S."/>
            <person name="Nolan M."/>
            <person name="Ohm R."/>
            <person name="Pangilinan J."/>
            <person name="Park H.-J."/>
            <person name="Ramirez L."/>
            <person name="Alfaro M."/>
            <person name="Sun H."/>
            <person name="Tritt A."/>
            <person name="Yoshinaga Y."/>
            <person name="Zwiers L.-H."/>
            <person name="Turgeon B."/>
            <person name="Goodwin S."/>
            <person name="Spatafora J."/>
            <person name="Crous P."/>
            <person name="Grigoriev I."/>
        </authorList>
    </citation>
    <scope>NUCLEOTIDE SEQUENCE</scope>
    <source>
        <strain evidence="4">ATCC 36951</strain>
    </source>
</reference>
<gene>
    <name evidence="4" type="ORF">M409DRAFT_62270</name>
</gene>